<dbReference type="PANTHER" id="PTHR13370:SF3">
    <property type="entry name" value="TRNA (GUANINE(10)-N2)-METHYLTRANSFERASE HOMOLOG"/>
    <property type="match status" value="1"/>
</dbReference>
<evidence type="ECO:0000256" key="8">
    <source>
        <dbReference type="ARBA" id="ARBA00022884"/>
    </source>
</evidence>
<dbReference type="GO" id="GO:0160102">
    <property type="term" value="F:tRNA (guanine(10)-N2)-methyltransferase activity"/>
    <property type="evidence" value="ECO:0007669"/>
    <property type="project" value="UniProtKB-EC"/>
</dbReference>
<reference evidence="15" key="2">
    <citation type="submission" date="2020-08" db="EMBL/GenBank/DDBJ databases">
        <title>Draft Genome Sequence of Cumin Blight Pathogen Alternaria burnsii.</title>
        <authorList>
            <person name="Feng Z."/>
        </authorList>
    </citation>
    <scope>NUCLEOTIDE SEQUENCE</scope>
    <source>
        <strain evidence="15">CBS107.38</strain>
    </source>
</reference>
<feature type="region of interest" description="Disordered" evidence="11">
    <location>
        <begin position="958"/>
        <end position="983"/>
    </location>
</feature>
<accession>A0A8H7EFK2</accession>
<keyword evidence="4 10" id="KW-0489">Methyltransferase</keyword>
<evidence type="ECO:0000256" key="11">
    <source>
        <dbReference type="SAM" id="MobiDB-lite"/>
    </source>
</evidence>
<keyword evidence="16" id="KW-1185">Reference proteome</keyword>
<comment type="caution">
    <text evidence="15">The sequence shown here is derived from an EMBL/GenBank/DDBJ whole genome shotgun (WGS) entry which is preliminary data.</text>
</comment>
<dbReference type="AlphaFoldDB" id="A0A8H7EFK2"/>
<evidence type="ECO:0000256" key="1">
    <source>
        <dbReference type="ARBA" id="ARBA00004496"/>
    </source>
</evidence>
<organism evidence="15 16">
    <name type="scientific">Alternaria burnsii</name>
    <dbReference type="NCBI Taxonomy" id="1187904"/>
    <lineage>
        <taxon>Eukaryota</taxon>
        <taxon>Fungi</taxon>
        <taxon>Dikarya</taxon>
        <taxon>Ascomycota</taxon>
        <taxon>Pezizomycotina</taxon>
        <taxon>Dothideomycetes</taxon>
        <taxon>Pleosporomycetidae</taxon>
        <taxon>Pleosporales</taxon>
        <taxon>Pleosporineae</taxon>
        <taxon>Pleosporaceae</taxon>
        <taxon>Alternaria</taxon>
        <taxon>Alternaria sect. Alternaria</taxon>
    </lineage>
</organism>
<feature type="domain" description="DUF6594" evidence="13">
    <location>
        <begin position="13"/>
        <end position="278"/>
    </location>
</feature>
<gene>
    <name evidence="15" type="ORF">GT037_004991</name>
</gene>
<feature type="transmembrane region" description="Helical" evidence="12">
    <location>
        <begin position="211"/>
        <end position="234"/>
    </location>
</feature>
<name>A0A8H7EFK2_9PLEO</name>
<dbReference type="Pfam" id="PF20237">
    <property type="entry name" value="DUF6594"/>
    <property type="match status" value="1"/>
</dbReference>
<dbReference type="InterPro" id="IPR002052">
    <property type="entry name" value="DNA_methylase_N6_adenine_CS"/>
</dbReference>
<dbReference type="InterPro" id="IPR029063">
    <property type="entry name" value="SAM-dependent_MTases_sf"/>
</dbReference>
<feature type="domain" description="tRNA (guanine(10)-N(2))-methyltransferase TRMT11 N-terminal" evidence="14">
    <location>
        <begin position="498"/>
        <end position="662"/>
    </location>
</feature>
<evidence type="ECO:0000256" key="2">
    <source>
        <dbReference type="ARBA" id="ARBA00022490"/>
    </source>
</evidence>
<dbReference type="PROSITE" id="PS00092">
    <property type="entry name" value="N6_MTASE"/>
    <property type="match status" value="1"/>
</dbReference>
<dbReference type="PROSITE" id="PS51627">
    <property type="entry name" value="SAM_MT_TRM11"/>
    <property type="match status" value="1"/>
</dbReference>
<keyword evidence="12" id="KW-1133">Transmembrane helix</keyword>
<evidence type="ECO:0000256" key="6">
    <source>
        <dbReference type="ARBA" id="ARBA00022691"/>
    </source>
</evidence>
<dbReference type="EMBL" id="JAAABM010000006">
    <property type="protein sequence ID" value="KAF7676779.1"/>
    <property type="molecule type" value="Genomic_DNA"/>
</dbReference>
<dbReference type="GO" id="GO:0005737">
    <property type="term" value="C:cytoplasm"/>
    <property type="evidence" value="ECO:0007669"/>
    <property type="project" value="UniProtKB-SubCell"/>
</dbReference>
<evidence type="ECO:0000259" key="13">
    <source>
        <dbReference type="Pfam" id="PF20237"/>
    </source>
</evidence>
<evidence type="ECO:0000313" key="15">
    <source>
        <dbReference type="EMBL" id="KAF7676779.1"/>
    </source>
</evidence>
<keyword evidence="3 10" id="KW-0820">tRNA-binding</keyword>
<dbReference type="GO" id="GO:0032259">
    <property type="term" value="P:methylation"/>
    <property type="evidence" value="ECO:0007669"/>
    <property type="project" value="UniProtKB-UniRule"/>
</dbReference>
<protein>
    <recommendedName>
        <fullName evidence="9">tRNA (guanine(10)-N(2))-methyltransferase</fullName>
        <ecNumber evidence="9">2.1.1.214</ecNumber>
    </recommendedName>
</protein>
<dbReference type="Proteomes" id="UP000596902">
    <property type="component" value="Unassembled WGS sequence"/>
</dbReference>
<keyword evidence="5 10" id="KW-0808">Transferase</keyword>
<comment type="subcellular location">
    <subcellularLocation>
        <location evidence="1">Cytoplasm</location>
    </subcellularLocation>
</comment>
<dbReference type="GO" id="GO:0008033">
    <property type="term" value="P:tRNA processing"/>
    <property type="evidence" value="ECO:0007669"/>
    <property type="project" value="UniProtKB-UniRule"/>
</dbReference>
<evidence type="ECO:0000256" key="3">
    <source>
        <dbReference type="ARBA" id="ARBA00022555"/>
    </source>
</evidence>
<evidence type="ECO:0000256" key="4">
    <source>
        <dbReference type="ARBA" id="ARBA00022603"/>
    </source>
</evidence>
<dbReference type="SUPFAM" id="SSF53335">
    <property type="entry name" value="S-adenosyl-L-methionine-dependent methyltransferases"/>
    <property type="match status" value="1"/>
</dbReference>
<dbReference type="PANTHER" id="PTHR13370">
    <property type="entry name" value="RNA METHYLASE-RELATED"/>
    <property type="match status" value="1"/>
</dbReference>
<keyword evidence="12" id="KW-0812">Transmembrane</keyword>
<dbReference type="Pfam" id="PF25904">
    <property type="entry name" value="Tmrp11_N"/>
    <property type="match status" value="1"/>
</dbReference>
<keyword evidence="8 10" id="KW-0694">RNA-binding</keyword>
<evidence type="ECO:0000256" key="10">
    <source>
        <dbReference type="PROSITE-ProRule" id="PRU00959"/>
    </source>
</evidence>
<proteinExistence type="inferred from homology"/>
<keyword evidence="6 10" id="KW-0949">S-adenosyl-L-methionine</keyword>
<dbReference type="GO" id="GO:0000049">
    <property type="term" value="F:tRNA binding"/>
    <property type="evidence" value="ECO:0007669"/>
    <property type="project" value="UniProtKB-UniRule"/>
</dbReference>
<sequence>MTEITPGRIQNGYPGLAKLLAQDLNEWSGIFKQFAELNVRNLLYMQAELLCLEQELEAITHVDENGNDPTTKNFARSVWEMKKAPDSAQWDKILEIRKKLREYNDCLLQQARVSKLDRAQVSDSRWLRYWLQHNEGGRDFLKGCERRAYDELEQPDLIVVSNKSSDDKFLQWLELSLVPRLPNIIYDLLVEPIVGSERLVSRIKLGILRKIARALVIVLSAILPFTAIVALYFIENLRHRIAMIAVFSGVFALVLTIFTTARPVEIFAATAAFTSVQVVFVGGTSIEGGQCQYQILPLSLTHINYVFPNGTHLTWWVTLQSTSMKASRKKSYQAPHSLPQQKLNHSNTTTDGKTYDDQGIPYVQLNEEYDSNVERSWTNDPKKLYLSACFDPKDEVNVANDYNIDGLCPVVKETKGDEFILRDDKGRWYLWDAWVGELMKFRDWWVEGFTTKEELVENLVCNMTEAQADVEFIERKRRDSVKGSASLKFPLSNNNMPQYLVRLAQAHETFRKVELQALADIAGVPLQFVNYEEDSPYCIVDLPSDAAARRVIARSILAQGIYELWGQGSTYDALHDSVRSLTTSWWPQYITASFRFTIEGYRGSRSNDEQRDIIDSFSYMAFKGTPQMRNPDVAFRVFEDYDLNCKTPKYLYFGRFIAESCRNEAKKTFDLKKRHYISTTSMDAELTLLTANIAHVSPGKLFYDPFMGTGGFPIACAHFGAVVFGSDIDGRTIRGLGGSARRGQTGKYDVVGNFKQYDMESSYLGAFVSDLTNTPLRIPPPEKGITTGYLDGIVCDPPYGIREGLKVLGSRQALLDVERQSHQDQFKEPGYIPPKRPYSFTALLDDILAFAVATLVEDGRISMWMPTANDEDIELIIPSHPCLELTSVCVQAFNKWSRRLLTYRRRRDSEVPEGAFEMAKKEYEKGTRASELNDFRRKYFQGFKEFESMKKEFIRMKVESKSSGEAPSTAEAPNAVKEDDTKT</sequence>
<dbReference type="InterPro" id="IPR016691">
    <property type="entry name" value="TRMT11"/>
</dbReference>
<keyword evidence="2" id="KW-0963">Cytoplasm</keyword>
<reference evidence="15" key="1">
    <citation type="submission" date="2020-01" db="EMBL/GenBank/DDBJ databases">
        <authorList>
            <person name="Feng Z.H.Z."/>
        </authorList>
    </citation>
    <scope>NUCLEOTIDE SEQUENCE</scope>
    <source>
        <strain evidence="15">CBS107.38</strain>
    </source>
</reference>
<dbReference type="GeneID" id="62203216"/>
<dbReference type="InterPro" id="IPR046529">
    <property type="entry name" value="DUF6594"/>
</dbReference>
<dbReference type="Gene3D" id="3.40.50.150">
    <property type="entry name" value="Vaccinia Virus protein VP39"/>
    <property type="match status" value="1"/>
</dbReference>
<evidence type="ECO:0000256" key="5">
    <source>
        <dbReference type="ARBA" id="ARBA00022679"/>
    </source>
</evidence>
<evidence type="ECO:0000313" key="16">
    <source>
        <dbReference type="Proteomes" id="UP000596902"/>
    </source>
</evidence>
<comment type="similarity">
    <text evidence="10">Belongs to the class I-like SAM-binding methyltransferase superfamily. TRM11 methyltransferase family.</text>
</comment>
<keyword evidence="12" id="KW-0472">Membrane</keyword>
<keyword evidence="7 10" id="KW-0819">tRNA processing</keyword>
<dbReference type="RefSeq" id="XP_038786988.1">
    <property type="nucleotide sequence ID" value="XM_038930038.1"/>
</dbReference>
<evidence type="ECO:0000256" key="12">
    <source>
        <dbReference type="SAM" id="Phobius"/>
    </source>
</evidence>
<dbReference type="EC" id="2.1.1.214" evidence="9"/>
<evidence type="ECO:0000256" key="7">
    <source>
        <dbReference type="ARBA" id="ARBA00022694"/>
    </source>
</evidence>
<feature type="transmembrane region" description="Helical" evidence="12">
    <location>
        <begin position="240"/>
        <end position="259"/>
    </location>
</feature>
<evidence type="ECO:0000259" key="14">
    <source>
        <dbReference type="Pfam" id="PF25904"/>
    </source>
</evidence>
<evidence type="ECO:0000256" key="9">
    <source>
        <dbReference type="ARBA" id="ARBA00066937"/>
    </source>
</evidence>
<dbReference type="InterPro" id="IPR059073">
    <property type="entry name" value="TRMT11_N"/>
</dbReference>